<proteinExistence type="predicted"/>
<evidence type="ECO:0000256" key="1">
    <source>
        <dbReference type="SAM" id="MobiDB-lite"/>
    </source>
</evidence>
<comment type="caution">
    <text evidence="3">The sequence shown here is derived from an EMBL/GenBank/DDBJ whole genome shotgun (WGS) entry which is preliminary data.</text>
</comment>
<dbReference type="InterPro" id="IPR032675">
    <property type="entry name" value="LRR_dom_sf"/>
</dbReference>
<organism evidence="3 4">
    <name type="scientific">Trametes cubensis</name>
    <dbReference type="NCBI Taxonomy" id="1111947"/>
    <lineage>
        <taxon>Eukaryota</taxon>
        <taxon>Fungi</taxon>
        <taxon>Dikarya</taxon>
        <taxon>Basidiomycota</taxon>
        <taxon>Agaricomycotina</taxon>
        <taxon>Agaricomycetes</taxon>
        <taxon>Polyporales</taxon>
        <taxon>Polyporaceae</taxon>
        <taxon>Trametes</taxon>
    </lineage>
</organism>
<gene>
    <name evidence="3" type="ORF">ONZ51_g11409</name>
</gene>
<dbReference type="AlphaFoldDB" id="A0AAD7TKE2"/>
<feature type="region of interest" description="Disordered" evidence="1">
    <location>
        <begin position="1"/>
        <end position="30"/>
    </location>
</feature>
<evidence type="ECO:0000259" key="2">
    <source>
        <dbReference type="PROSITE" id="PS50181"/>
    </source>
</evidence>
<evidence type="ECO:0000313" key="4">
    <source>
        <dbReference type="Proteomes" id="UP001215151"/>
    </source>
</evidence>
<dbReference type="Gene3D" id="3.80.10.10">
    <property type="entry name" value="Ribonuclease Inhibitor"/>
    <property type="match status" value="1"/>
</dbReference>
<dbReference type="InterPro" id="IPR001810">
    <property type="entry name" value="F-box_dom"/>
</dbReference>
<evidence type="ECO:0000313" key="3">
    <source>
        <dbReference type="EMBL" id="KAJ8457640.1"/>
    </source>
</evidence>
<accession>A0AAD7TKE2</accession>
<dbReference type="SUPFAM" id="SSF81383">
    <property type="entry name" value="F-box domain"/>
    <property type="match status" value="1"/>
</dbReference>
<keyword evidence="4" id="KW-1185">Reference proteome</keyword>
<dbReference type="PROSITE" id="PS50181">
    <property type="entry name" value="FBOX"/>
    <property type="match status" value="1"/>
</dbReference>
<dbReference type="Pfam" id="PF12937">
    <property type="entry name" value="F-box-like"/>
    <property type="match status" value="1"/>
</dbReference>
<dbReference type="InterPro" id="IPR036047">
    <property type="entry name" value="F-box-like_dom_sf"/>
</dbReference>
<dbReference type="Proteomes" id="UP001215151">
    <property type="component" value="Unassembled WGS sequence"/>
</dbReference>
<protein>
    <recommendedName>
        <fullName evidence="2">F-box domain-containing protein</fullName>
    </recommendedName>
</protein>
<sequence length="467" mass="53815">MKRRKGTHKSQATRPKAQARNKRSDEAKSPLRSRIGFHSLPIEILDTVFKHAPKATLLTSSRVSRLWRDFALPHLFASIRVARETSYDDFFDFLHAHPKFVRYIRSLKLASLSCYRSDPHPSIDPPFLHMLVETIPRLQELSLEHIGINIASLSTDTPVEDAAEAPRTRWPDGAFRLKQLSIDRCTFNNSYYGCDLYTLFTTLCTLPTDSIRVMGVWMDMPDSFDRNHPRIRCLSPLDISSLSLEDLYLSTTNWTPIQAHIERDALFCDALRQMLLPRLLDTLRLGFELVDRSKTRVDALGKLLRHAVKSDLHDYSLPFKIQSPIDPQEIDADFWRLLRLEHFPELETFGISLKLPGMQPVHRGAPRALFSAVCIAIMSHLPRTLRTLELTLWEVKELSQLKNAWAIDPGCLDDALQEYFPSLAKFRVVFRGQYYLLEFATFFWKGMPKSKARGILEVTDTLFSPYK</sequence>
<name>A0AAD7TKE2_9APHY</name>
<dbReference type="EMBL" id="JAPEVG010000539">
    <property type="protein sequence ID" value="KAJ8457640.1"/>
    <property type="molecule type" value="Genomic_DNA"/>
</dbReference>
<feature type="domain" description="F-box" evidence="2">
    <location>
        <begin position="34"/>
        <end position="79"/>
    </location>
</feature>
<reference evidence="3" key="1">
    <citation type="submission" date="2022-11" db="EMBL/GenBank/DDBJ databases">
        <title>Genome Sequence of Cubamyces cubensis.</title>
        <authorList>
            <person name="Buettner E."/>
        </authorList>
    </citation>
    <scope>NUCLEOTIDE SEQUENCE</scope>
    <source>
        <strain evidence="3">MPL-01</strain>
    </source>
</reference>